<dbReference type="OrthoDB" id="5245052at2"/>
<dbReference type="AlphaFoldDB" id="A0A2T4UE84"/>
<accession>A0A2T4UE84</accession>
<protein>
    <submittedName>
        <fullName evidence="1">Uncharacterized protein</fullName>
    </submittedName>
</protein>
<dbReference type="SUPFAM" id="SSF57938">
    <property type="entry name" value="DnaJ/Hsp40 cysteine-rich domain"/>
    <property type="match status" value="1"/>
</dbReference>
<reference evidence="1 2" key="1">
    <citation type="submission" date="2018-03" db="EMBL/GenBank/DDBJ databases">
        <title>Aquarubrobacter algicola gen. nov., sp. nov., a novel actinobacterium isolated from shallow eutrophic lake during the end of cyanobacterial harmful algal blooms.</title>
        <authorList>
            <person name="Chun S.J."/>
        </authorList>
    </citation>
    <scope>NUCLEOTIDE SEQUENCE [LARGE SCALE GENOMIC DNA]</scope>
    <source>
        <strain evidence="1 2">Seoho-28</strain>
    </source>
</reference>
<dbReference type="InterPro" id="IPR036410">
    <property type="entry name" value="HSP_DnaJ_Cys-rich_dom_sf"/>
</dbReference>
<sequence>MSDQAAAPEPVPCSPCRGTGKLISNFGGSPHEVVCPWCEGTGVQIPEHDAQAARRAAEEQAAAG</sequence>
<organism evidence="1 2">
    <name type="scientific">Paraconexibacter algicola</name>
    <dbReference type="NCBI Taxonomy" id="2133960"/>
    <lineage>
        <taxon>Bacteria</taxon>
        <taxon>Bacillati</taxon>
        <taxon>Actinomycetota</taxon>
        <taxon>Thermoleophilia</taxon>
        <taxon>Solirubrobacterales</taxon>
        <taxon>Paraconexibacteraceae</taxon>
        <taxon>Paraconexibacter</taxon>
    </lineage>
</organism>
<dbReference type="RefSeq" id="WP_107569812.1">
    <property type="nucleotide sequence ID" value="NZ_PYYB01000002.1"/>
</dbReference>
<evidence type="ECO:0000313" key="1">
    <source>
        <dbReference type="EMBL" id="PTL56093.1"/>
    </source>
</evidence>
<gene>
    <name evidence="1" type="ORF">C7Y72_13930</name>
</gene>
<dbReference type="EMBL" id="PYYB01000002">
    <property type="protein sequence ID" value="PTL56093.1"/>
    <property type="molecule type" value="Genomic_DNA"/>
</dbReference>
<name>A0A2T4UE84_9ACTN</name>
<evidence type="ECO:0000313" key="2">
    <source>
        <dbReference type="Proteomes" id="UP000240739"/>
    </source>
</evidence>
<proteinExistence type="predicted"/>
<dbReference type="Gene3D" id="2.10.230.10">
    <property type="entry name" value="Heat shock protein DnaJ, cysteine-rich domain"/>
    <property type="match status" value="1"/>
</dbReference>
<comment type="caution">
    <text evidence="1">The sequence shown here is derived from an EMBL/GenBank/DDBJ whole genome shotgun (WGS) entry which is preliminary data.</text>
</comment>
<keyword evidence="2" id="KW-1185">Reference proteome</keyword>
<dbReference type="Proteomes" id="UP000240739">
    <property type="component" value="Unassembled WGS sequence"/>
</dbReference>